<dbReference type="Gene3D" id="1.10.1740.10">
    <property type="match status" value="1"/>
</dbReference>
<feature type="domain" description="RNA polymerase sigma factor 70 region 4 type 2" evidence="6">
    <location>
        <begin position="126"/>
        <end position="176"/>
    </location>
</feature>
<evidence type="ECO:0000259" key="5">
    <source>
        <dbReference type="Pfam" id="PF04542"/>
    </source>
</evidence>
<dbReference type="NCBIfam" id="NF009168">
    <property type="entry name" value="PRK12515.1"/>
    <property type="match status" value="1"/>
</dbReference>
<evidence type="ECO:0000259" key="6">
    <source>
        <dbReference type="Pfam" id="PF08281"/>
    </source>
</evidence>
<dbReference type="NCBIfam" id="TIGR02937">
    <property type="entry name" value="sigma70-ECF"/>
    <property type="match status" value="1"/>
</dbReference>
<keyword evidence="8" id="KW-1185">Reference proteome</keyword>
<dbReference type="InterPro" id="IPR013325">
    <property type="entry name" value="RNA_pol_sigma_r2"/>
</dbReference>
<dbReference type="InterPro" id="IPR013324">
    <property type="entry name" value="RNA_pol_sigma_r3/r4-like"/>
</dbReference>
<gene>
    <name evidence="7" type="ORF">ABIE08_000124</name>
</gene>
<dbReference type="CDD" id="cd06171">
    <property type="entry name" value="Sigma70_r4"/>
    <property type="match status" value="1"/>
</dbReference>
<dbReference type="SUPFAM" id="SSF88946">
    <property type="entry name" value="Sigma2 domain of RNA polymerase sigma factors"/>
    <property type="match status" value="1"/>
</dbReference>
<reference evidence="7 8" key="1">
    <citation type="submission" date="2024-06" db="EMBL/GenBank/DDBJ databases">
        <title>Sorghum-associated microbial communities from plants grown in Nebraska, USA.</title>
        <authorList>
            <person name="Schachtman D."/>
        </authorList>
    </citation>
    <scope>NUCLEOTIDE SEQUENCE [LARGE SCALE GENOMIC DNA]</scope>
    <source>
        <strain evidence="7 8">3207</strain>
    </source>
</reference>
<dbReference type="PANTHER" id="PTHR43133">
    <property type="entry name" value="RNA POLYMERASE ECF-TYPE SIGMA FACTO"/>
    <property type="match status" value="1"/>
</dbReference>
<evidence type="ECO:0000313" key="8">
    <source>
        <dbReference type="Proteomes" id="UP001549321"/>
    </source>
</evidence>
<evidence type="ECO:0000256" key="4">
    <source>
        <dbReference type="ARBA" id="ARBA00023163"/>
    </source>
</evidence>
<dbReference type="InterPro" id="IPR007627">
    <property type="entry name" value="RNA_pol_sigma70_r2"/>
</dbReference>
<dbReference type="EMBL" id="JBEPSM010000001">
    <property type="protein sequence ID" value="MET4632211.1"/>
    <property type="molecule type" value="Genomic_DNA"/>
</dbReference>
<organism evidence="7 8">
    <name type="scientific">Kaistia defluvii</name>
    <dbReference type="NCBI Taxonomy" id="410841"/>
    <lineage>
        <taxon>Bacteria</taxon>
        <taxon>Pseudomonadati</taxon>
        <taxon>Pseudomonadota</taxon>
        <taxon>Alphaproteobacteria</taxon>
        <taxon>Hyphomicrobiales</taxon>
        <taxon>Kaistiaceae</taxon>
        <taxon>Kaistia</taxon>
    </lineage>
</organism>
<dbReference type="Proteomes" id="UP001549321">
    <property type="component" value="Unassembled WGS sequence"/>
</dbReference>
<evidence type="ECO:0000256" key="2">
    <source>
        <dbReference type="ARBA" id="ARBA00023015"/>
    </source>
</evidence>
<dbReference type="Pfam" id="PF08281">
    <property type="entry name" value="Sigma70_r4_2"/>
    <property type="match status" value="1"/>
</dbReference>
<dbReference type="SUPFAM" id="SSF88659">
    <property type="entry name" value="Sigma3 and sigma4 domains of RNA polymerase sigma factors"/>
    <property type="match status" value="1"/>
</dbReference>
<feature type="domain" description="RNA polymerase sigma-70 region 2" evidence="5">
    <location>
        <begin position="28"/>
        <end position="94"/>
    </location>
</feature>
<dbReference type="Gene3D" id="1.10.10.10">
    <property type="entry name" value="Winged helix-like DNA-binding domain superfamily/Winged helix DNA-binding domain"/>
    <property type="match status" value="1"/>
</dbReference>
<evidence type="ECO:0000256" key="1">
    <source>
        <dbReference type="ARBA" id="ARBA00010641"/>
    </source>
</evidence>
<evidence type="ECO:0000313" key="7">
    <source>
        <dbReference type="EMBL" id="MET4632211.1"/>
    </source>
</evidence>
<keyword evidence="3" id="KW-0731">Sigma factor</keyword>
<dbReference type="InterPro" id="IPR039425">
    <property type="entry name" value="RNA_pol_sigma-70-like"/>
</dbReference>
<sequence>MGPPMLGSQDEQWIAWIARGDQAAMRALFGAHNIRVHRFVLRLVRREDIAEDIVTEVFLDVWRQAARFEGRASVTTWLLSIARFKAYSALRRRTEAPLGDEFAETIEDLDDTPEVSLQKSDKAGVLRACIDRLSREHREVIDLVYYQEQSIEDVSRIVGIPENTVKTRVFHARKRLSELCRDAGLDRGWP</sequence>
<evidence type="ECO:0000256" key="3">
    <source>
        <dbReference type="ARBA" id="ARBA00023082"/>
    </source>
</evidence>
<dbReference type="PANTHER" id="PTHR43133:SF32">
    <property type="entry name" value="BLR3042 PROTEIN"/>
    <property type="match status" value="1"/>
</dbReference>
<protein>
    <submittedName>
        <fullName evidence="7">RNA polymerase sigma-70 factor (ECF subfamily)</fullName>
    </submittedName>
</protein>
<comment type="caution">
    <text evidence="7">The sequence shown here is derived from an EMBL/GenBank/DDBJ whole genome shotgun (WGS) entry which is preliminary data.</text>
</comment>
<dbReference type="InterPro" id="IPR013249">
    <property type="entry name" value="RNA_pol_sigma70_r4_t2"/>
</dbReference>
<comment type="similarity">
    <text evidence="1">Belongs to the sigma-70 factor family. ECF subfamily.</text>
</comment>
<dbReference type="InterPro" id="IPR036388">
    <property type="entry name" value="WH-like_DNA-bd_sf"/>
</dbReference>
<keyword evidence="2" id="KW-0805">Transcription regulation</keyword>
<proteinExistence type="inferred from homology"/>
<keyword evidence="4" id="KW-0804">Transcription</keyword>
<dbReference type="Pfam" id="PF04542">
    <property type="entry name" value="Sigma70_r2"/>
    <property type="match status" value="1"/>
</dbReference>
<dbReference type="InterPro" id="IPR014284">
    <property type="entry name" value="RNA_pol_sigma-70_dom"/>
</dbReference>
<name>A0ABV2QT59_9HYPH</name>
<accession>A0ABV2QT59</accession>